<evidence type="ECO:0000313" key="1">
    <source>
        <dbReference type="EMBL" id="NKC33405.1"/>
    </source>
</evidence>
<protein>
    <submittedName>
        <fullName evidence="1">Uncharacterized protein</fullName>
    </submittedName>
</protein>
<dbReference type="EMBL" id="JAAVNE010000044">
    <property type="protein sequence ID" value="NKC33405.1"/>
    <property type="molecule type" value="Genomic_DNA"/>
</dbReference>
<accession>A0ABX1E9F1</accession>
<proteinExistence type="predicted"/>
<sequence>MTGEAEAYFWRGRFARRRWVCTCDCGGITEIREDRLRLASTISCGCARDEAARERLFRHGARAGGRCRPEYGAWQAMLHRADGAPVARRWQDAEGDGFKAFLRDLGPRPSAVHALARLDPARPFEPRNCAWLPISVRRGQPRRLLELDGRLVSLKAAAQAYGVSYALLCKRLERGWPLVEALGRVARGGSALRAVAAPPAGHGVSVAPPRHSG</sequence>
<comment type="caution">
    <text evidence="1">The sequence shown here is derived from an EMBL/GenBank/DDBJ whole genome shotgun (WGS) entry which is preliminary data.</text>
</comment>
<evidence type="ECO:0000313" key="2">
    <source>
        <dbReference type="Proteomes" id="UP000787635"/>
    </source>
</evidence>
<reference evidence="1 2" key="1">
    <citation type="submission" date="2020-03" db="EMBL/GenBank/DDBJ databases">
        <title>Roseomonas selenitidurans sp. nov. isolated from urban soil.</title>
        <authorList>
            <person name="Liu H."/>
        </authorList>
    </citation>
    <scope>NUCLEOTIDE SEQUENCE [LARGE SCALE GENOMIC DNA]</scope>
    <source>
        <strain evidence="1 2">BU-1</strain>
    </source>
</reference>
<organism evidence="1 2">
    <name type="scientific">Falsiroseomonas selenitidurans</name>
    <dbReference type="NCBI Taxonomy" id="2716335"/>
    <lineage>
        <taxon>Bacteria</taxon>
        <taxon>Pseudomonadati</taxon>
        <taxon>Pseudomonadota</taxon>
        <taxon>Alphaproteobacteria</taxon>
        <taxon>Acetobacterales</taxon>
        <taxon>Roseomonadaceae</taxon>
        <taxon>Falsiroseomonas</taxon>
    </lineage>
</organism>
<gene>
    <name evidence="1" type="ORF">HEQ75_21265</name>
</gene>
<keyword evidence="2" id="KW-1185">Reference proteome</keyword>
<name>A0ABX1E9F1_9PROT</name>
<dbReference type="Proteomes" id="UP000787635">
    <property type="component" value="Unassembled WGS sequence"/>
</dbReference>